<evidence type="ECO:0000256" key="1">
    <source>
        <dbReference type="ARBA" id="ARBA00002901"/>
    </source>
</evidence>
<keyword evidence="4" id="KW-0501">Molybdenum cofactor biosynthesis</keyword>
<accession>A0A8A4TU49</accession>
<keyword evidence="4" id="KW-0479">Metal-binding</keyword>
<dbReference type="UniPathway" id="UPA00344"/>
<comment type="function">
    <text evidence="1 4">Catalyzes the insertion of molybdate into adenylated molybdopterin with the concomitant release of AMP.</text>
</comment>
<evidence type="ECO:0000256" key="3">
    <source>
        <dbReference type="ARBA" id="ARBA00047317"/>
    </source>
</evidence>
<dbReference type="KEGG" id="scor:J3U87_11365"/>
<dbReference type="Gene3D" id="2.40.340.10">
    <property type="entry name" value="MoeA, C-terminal, domain IV"/>
    <property type="match status" value="1"/>
</dbReference>
<dbReference type="CDD" id="cd00887">
    <property type="entry name" value="MoeA"/>
    <property type="match status" value="1"/>
</dbReference>
<dbReference type="EMBL" id="CP071793">
    <property type="protein sequence ID" value="QTD53050.1"/>
    <property type="molecule type" value="Genomic_DNA"/>
</dbReference>
<gene>
    <name evidence="6" type="ORF">J3U87_11365</name>
</gene>
<dbReference type="InterPro" id="IPR001453">
    <property type="entry name" value="MoaB/Mog_dom"/>
</dbReference>
<dbReference type="GO" id="GO:0061599">
    <property type="term" value="F:molybdopterin molybdotransferase activity"/>
    <property type="evidence" value="ECO:0007669"/>
    <property type="project" value="UniProtKB-UniRule"/>
</dbReference>
<keyword evidence="4" id="KW-0460">Magnesium</keyword>
<dbReference type="GO" id="GO:0006777">
    <property type="term" value="P:Mo-molybdopterin cofactor biosynthetic process"/>
    <property type="evidence" value="ECO:0007669"/>
    <property type="project" value="UniProtKB-UniRule"/>
</dbReference>
<evidence type="ECO:0000256" key="4">
    <source>
        <dbReference type="RuleBase" id="RU365090"/>
    </source>
</evidence>
<dbReference type="PANTHER" id="PTHR10192">
    <property type="entry name" value="MOLYBDOPTERIN BIOSYNTHESIS PROTEIN"/>
    <property type="match status" value="1"/>
</dbReference>
<dbReference type="SUPFAM" id="SSF53218">
    <property type="entry name" value="Molybdenum cofactor biosynthesis proteins"/>
    <property type="match status" value="1"/>
</dbReference>
<dbReference type="InterPro" id="IPR036135">
    <property type="entry name" value="MoeA_linker/N_sf"/>
</dbReference>
<dbReference type="Proteomes" id="UP000663929">
    <property type="component" value="Chromosome"/>
</dbReference>
<evidence type="ECO:0000256" key="2">
    <source>
        <dbReference type="ARBA" id="ARBA00010763"/>
    </source>
</evidence>
<organism evidence="6 7">
    <name type="scientific">Sulfidibacter corallicola</name>
    <dbReference type="NCBI Taxonomy" id="2818388"/>
    <lineage>
        <taxon>Bacteria</taxon>
        <taxon>Pseudomonadati</taxon>
        <taxon>Acidobacteriota</taxon>
        <taxon>Holophagae</taxon>
        <taxon>Acanthopleuribacterales</taxon>
        <taxon>Acanthopleuribacteraceae</taxon>
        <taxon>Sulfidibacter</taxon>
    </lineage>
</organism>
<dbReference type="Gene3D" id="3.40.980.10">
    <property type="entry name" value="MoaB/Mog-like domain"/>
    <property type="match status" value="1"/>
</dbReference>
<proteinExistence type="inferred from homology"/>
<dbReference type="SUPFAM" id="SSF63882">
    <property type="entry name" value="MoeA N-terminal region -like"/>
    <property type="match status" value="1"/>
</dbReference>
<dbReference type="Gene3D" id="3.90.105.10">
    <property type="entry name" value="Molybdopterin biosynthesis moea protein, domain 2"/>
    <property type="match status" value="1"/>
</dbReference>
<protein>
    <recommendedName>
        <fullName evidence="4">Molybdopterin molybdenumtransferase</fullName>
        <ecNumber evidence="4">2.10.1.1</ecNumber>
    </recommendedName>
</protein>
<keyword evidence="4" id="KW-0808">Transferase</keyword>
<comment type="catalytic activity">
    <reaction evidence="3">
        <text>adenylyl-molybdopterin + molybdate = Mo-molybdopterin + AMP + H(+)</text>
        <dbReference type="Rhea" id="RHEA:35047"/>
        <dbReference type="ChEBI" id="CHEBI:15378"/>
        <dbReference type="ChEBI" id="CHEBI:36264"/>
        <dbReference type="ChEBI" id="CHEBI:62727"/>
        <dbReference type="ChEBI" id="CHEBI:71302"/>
        <dbReference type="ChEBI" id="CHEBI:456215"/>
        <dbReference type="EC" id="2.10.1.1"/>
    </reaction>
</comment>
<dbReference type="InterPro" id="IPR038987">
    <property type="entry name" value="MoeA-like"/>
</dbReference>
<keyword evidence="7" id="KW-1185">Reference proteome</keyword>
<dbReference type="GO" id="GO:0046872">
    <property type="term" value="F:metal ion binding"/>
    <property type="evidence" value="ECO:0007669"/>
    <property type="project" value="UniProtKB-UniRule"/>
</dbReference>
<evidence type="ECO:0000259" key="5">
    <source>
        <dbReference type="SMART" id="SM00852"/>
    </source>
</evidence>
<comment type="pathway">
    <text evidence="4">Cofactor biosynthesis; molybdopterin biosynthesis.</text>
</comment>
<dbReference type="NCBIfam" id="TIGR00177">
    <property type="entry name" value="molyb_syn"/>
    <property type="match status" value="1"/>
</dbReference>
<dbReference type="InterPro" id="IPR036688">
    <property type="entry name" value="MoeA_C_domain_IV_sf"/>
</dbReference>
<dbReference type="InterPro" id="IPR036425">
    <property type="entry name" value="MoaB/Mog-like_dom_sf"/>
</dbReference>
<name>A0A8A4TU49_SULCO</name>
<dbReference type="EC" id="2.10.1.1" evidence="4"/>
<keyword evidence="4" id="KW-0500">Molybdenum</keyword>
<comment type="cofactor">
    <cofactor evidence="4">
        <name>Mg(2+)</name>
        <dbReference type="ChEBI" id="CHEBI:18420"/>
    </cofactor>
</comment>
<dbReference type="RefSeq" id="WP_237383150.1">
    <property type="nucleotide sequence ID" value="NZ_CP071793.1"/>
</dbReference>
<feature type="domain" description="MoaB/Mog" evidence="5">
    <location>
        <begin position="194"/>
        <end position="332"/>
    </location>
</feature>
<reference evidence="6" key="1">
    <citation type="submission" date="2021-03" db="EMBL/GenBank/DDBJ databases">
        <title>Acanthopleuribacteraceae sp. M133.</title>
        <authorList>
            <person name="Wang G."/>
        </authorList>
    </citation>
    <scope>NUCLEOTIDE SEQUENCE</scope>
    <source>
        <strain evidence="6">M133</strain>
    </source>
</reference>
<evidence type="ECO:0000313" key="6">
    <source>
        <dbReference type="EMBL" id="QTD53050.1"/>
    </source>
</evidence>
<dbReference type="Gene3D" id="2.170.190.11">
    <property type="entry name" value="Molybdopterin biosynthesis moea protein, domain 3"/>
    <property type="match status" value="1"/>
</dbReference>
<dbReference type="Pfam" id="PF00994">
    <property type="entry name" value="MoCF_biosynth"/>
    <property type="match status" value="1"/>
</dbReference>
<dbReference type="InterPro" id="IPR005110">
    <property type="entry name" value="MoeA_linker/N"/>
</dbReference>
<dbReference type="SMART" id="SM00852">
    <property type="entry name" value="MoCF_biosynth"/>
    <property type="match status" value="1"/>
</dbReference>
<dbReference type="GO" id="GO:0005829">
    <property type="term" value="C:cytosol"/>
    <property type="evidence" value="ECO:0007669"/>
    <property type="project" value="TreeGrafter"/>
</dbReference>
<sequence>MESSGQERYMIEVEEALRLIGQAFEHSGALVGSEDMALEAALGRVLGAPVDCRLDHPGFDQSAMDGIAFLGASGGRLRVVGTVAAGDPPDQLMPGPGECVRIMTGAPVPSSTDTVEMVEQVRFETETDEAGNPYEIAVLEGEIHGGRHIRRQGENARAGEPLYPEGTLVRAGELGGLLSQGVRRVRVRRKIRIGIATTGDEVVPYHRPLAPGQIYNTNALALAGLLEAPSVEIVQLGVFPDDLAQTRACLEVNTDLDVLVLTGGVSMGRFDFVPEAAERAGFVPQFHKVRMKPGKPVWFGRHPEGTFLFGLPGNPVSAMVGTLLYVTPLVRALATGSFREPLWTTMPLATACANRARFPFFAGGSFTPTPTGLCVTPLPTSGSGDVIRFSHWETLIRLPPSAEFESDTPVQVLLPFPK</sequence>
<dbReference type="Pfam" id="PF03453">
    <property type="entry name" value="MoeA_N"/>
    <property type="match status" value="1"/>
</dbReference>
<evidence type="ECO:0000313" key="7">
    <source>
        <dbReference type="Proteomes" id="UP000663929"/>
    </source>
</evidence>
<dbReference type="AlphaFoldDB" id="A0A8A4TU49"/>
<dbReference type="PANTHER" id="PTHR10192:SF5">
    <property type="entry name" value="GEPHYRIN"/>
    <property type="match status" value="1"/>
</dbReference>
<comment type="similarity">
    <text evidence="2 4">Belongs to the MoeA family.</text>
</comment>